<dbReference type="eggNOG" id="ENOG5031AVP">
    <property type="taxonomic scope" value="Bacteria"/>
</dbReference>
<gene>
    <name evidence="1" type="ORF">NX02_03050</name>
</gene>
<reference evidence="1 2" key="1">
    <citation type="submission" date="2013-07" db="EMBL/GenBank/DDBJ databases">
        <title>Completed genome of Sphingomonas sanxanigenens NX02.</title>
        <authorList>
            <person name="Ma T."/>
            <person name="Huang H."/>
            <person name="Wu M."/>
            <person name="Li X."/>
            <person name="Li G."/>
        </authorList>
    </citation>
    <scope>NUCLEOTIDE SEQUENCE [LARGE SCALE GENOMIC DNA]</scope>
    <source>
        <strain evidence="1 2">NX02</strain>
    </source>
</reference>
<sequence>MRMEQRLTELRRAHAALAAGCAFVAGEPPQRLPAASPLAELARVRVQGNHLRELDRLLSVLIDAVAGLHQGPGSDRRRIARMRNTAHKLQSVERAPAIDGETRRLYAIGRISACLHHCGGVVHAASLYRDVRIAEGTAWQVSLPAGAAKDSARLLLSSRAIGIISGLYHDIGDRLIVGFPGAAIDVDFCGTRAYIGPATVAGDEI</sequence>
<dbReference type="EMBL" id="CP006644">
    <property type="protein sequence ID" value="AHE52365.1"/>
    <property type="molecule type" value="Genomic_DNA"/>
</dbReference>
<accession>W0A9K9</accession>
<organism evidence="1 2">
    <name type="scientific">Sphingomonas sanxanigenens DSM 19645 = NX02</name>
    <dbReference type="NCBI Taxonomy" id="1123269"/>
    <lineage>
        <taxon>Bacteria</taxon>
        <taxon>Pseudomonadati</taxon>
        <taxon>Pseudomonadota</taxon>
        <taxon>Alphaproteobacteria</taxon>
        <taxon>Sphingomonadales</taxon>
        <taxon>Sphingomonadaceae</taxon>
        <taxon>Sphingomonas</taxon>
    </lineage>
</organism>
<dbReference type="KEGG" id="ssan:NX02_03050"/>
<proteinExistence type="predicted"/>
<dbReference type="STRING" id="1123269.NX02_03050"/>
<evidence type="ECO:0000313" key="1">
    <source>
        <dbReference type="EMBL" id="AHE52365.1"/>
    </source>
</evidence>
<dbReference type="Proteomes" id="UP000018851">
    <property type="component" value="Chromosome"/>
</dbReference>
<dbReference type="HOGENOM" id="CLU_1336810_0_0_5"/>
<dbReference type="PATRIC" id="fig|1123269.5.peg.590"/>
<evidence type="ECO:0000313" key="2">
    <source>
        <dbReference type="Proteomes" id="UP000018851"/>
    </source>
</evidence>
<keyword evidence="2" id="KW-1185">Reference proteome</keyword>
<protein>
    <submittedName>
        <fullName evidence="1">Uncharacterized protein</fullName>
    </submittedName>
</protein>
<dbReference type="AlphaFoldDB" id="W0A9K9"/>
<name>W0A9K9_9SPHN</name>